<organism evidence="2 3">
    <name type="scientific">Brachionus calyciflorus</name>
    <dbReference type="NCBI Taxonomy" id="104777"/>
    <lineage>
        <taxon>Eukaryota</taxon>
        <taxon>Metazoa</taxon>
        <taxon>Spiralia</taxon>
        <taxon>Gnathifera</taxon>
        <taxon>Rotifera</taxon>
        <taxon>Eurotatoria</taxon>
        <taxon>Monogononta</taxon>
        <taxon>Pseudotrocha</taxon>
        <taxon>Ploima</taxon>
        <taxon>Brachionidae</taxon>
        <taxon>Brachionus</taxon>
    </lineage>
</organism>
<evidence type="ECO:0000256" key="1">
    <source>
        <dbReference type="SAM" id="MobiDB-lite"/>
    </source>
</evidence>
<dbReference type="EMBL" id="CAJNOC010001164">
    <property type="protein sequence ID" value="CAF0840919.1"/>
    <property type="molecule type" value="Genomic_DNA"/>
</dbReference>
<protein>
    <submittedName>
        <fullName evidence="2">Uncharacterized protein</fullName>
    </submittedName>
</protein>
<evidence type="ECO:0000313" key="2">
    <source>
        <dbReference type="EMBL" id="CAF0840919.1"/>
    </source>
</evidence>
<sequence length="117" mass="13527">MFNQNENALSDVNIQYKDAQNWMNTKVMMKRFNYETKVNSEKNDEENQTAQLPNDPDINISSLDPMNFLNIRLGTNNIRRYYCAAHKINLAVGSQLTQLFHSGACTYIDPDHVKINI</sequence>
<dbReference type="AlphaFoldDB" id="A0A813VCM3"/>
<accession>A0A813VCM3</accession>
<reference evidence="2" key="1">
    <citation type="submission" date="2021-02" db="EMBL/GenBank/DDBJ databases">
        <authorList>
            <person name="Nowell W R."/>
        </authorList>
    </citation>
    <scope>NUCLEOTIDE SEQUENCE</scope>
    <source>
        <strain evidence="2">Ploen Becks lab</strain>
    </source>
</reference>
<gene>
    <name evidence="2" type="ORF">OXX778_LOCUS8451</name>
</gene>
<proteinExistence type="predicted"/>
<evidence type="ECO:0000313" key="3">
    <source>
        <dbReference type="Proteomes" id="UP000663879"/>
    </source>
</evidence>
<keyword evidence="3" id="KW-1185">Reference proteome</keyword>
<name>A0A813VCM3_9BILA</name>
<comment type="caution">
    <text evidence="2">The sequence shown here is derived from an EMBL/GenBank/DDBJ whole genome shotgun (WGS) entry which is preliminary data.</text>
</comment>
<dbReference type="Proteomes" id="UP000663879">
    <property type="component" value="Unassembled WGS sequence"/>
</dbReference>
<feature type="region of interest" description="Disordered" evidence="1">
    <location>
        <begin position="38"/>
        <end position="57"/>
    </location>
</feature>